<comment type="caution">
    <text evidence="3">The sequence shown here is derived from an EMBL/GenBank/DDBJ whole genome shotgun (WGS) entry which is preliminary data.</text>
</comment>
<evidence type="ECO:0000259" key="2">
    <source>
        <dbReference type="Pfam" id="PF12237"/>
    </source>
</evidence>
<feature type="domain" description="PCIF1 WW" evidence="2">
    <location>
        <begin position="338"/>
        <end position="513"/>
    </location>
</feature>
<name>A0A9K3PD41_9STRA</name>
<feature type="region of interest" description="Disordered" evidence="1">
    <location>
        <begin position="44"/>
        <end position="78"/>
    </location>
</feature>
<accession>A0A9K3PD41</accession>
<feature type="compositionally biased region" description="Polar residues" evidence="1">
    <location>
        <begin position="55"/>
        <end position="68"/>
    </location>
</feature>
<gene>
    <name evidence="3" type="ORF">IV203_007358</name>
</gene>
<evidence type="ECO:0000256" key="1">
    <source>
        <dbReference type="SAM" id="MobiDB-lite"/>
    </source>
</evidence>
<dbReference type="InterPro" id="IPR022035">
    <property type="entry name" value="PCIF1_WW"/>
</dbReference>
<sequence length="598" mass="67879">MEKDRKRRKIDQFSHLSNLTGFDGVGQSSSTTLDDCLAEFQQPQELEKVGASGDLQISQPVPSKNQSKNTDRPSWIRQNSCMGPDEIDVWNQAFLSWSSGRSHASGGGNYPYPPGLLPNIDEELARNFKIKELSSLFLRHFPTSDLRMPVFERWLLDSKLEEDLQASLDRKRSTSSIVSDPILPMRSSPKSEASQRLLEELVATNQKHNKFNEQIQRKDAEEIIAELCRKTNLSCQELLSQRDRYRRQSPLNKGDRIQIEEVDDQERGNKDFVTILYSRKKWKKPFCFKLNRKHYDSLKGRFAEIHDNPSQVESSVSVSSWPPLSLCDNRHSKSSIVEQSFHVIILALLLRYSALSGGQLLEDLRGGGMQGAIHSDIFDVLKKSFGGLWLEGFASPFNATLPRFASVFPDLDWHFGAVGSFFDCHFRGTSNNETHDTAEYCEANPPFSVGIIEAMADHMFAALSQAEKNHRKLSFVVVVPSGVDRTKTVQRSQDSSSTEFMNEAIVKRQAQQSFELMVSSRYCTKHIRLKAREHGYVEGSQHLRPTMYKTSSYDTSVIILQTSKAKSTSVETNELEGDIRRAFVSRHESELRKRKAAA</sequence>
<dbReference type="GO" id="GO:0016422">
    <property type="term" value="F:mRNA (2'-O-methyladenosine-N6-)-methyltransferase activity"/>
    <property type="evidence" value="ECO:0007669"/>
    <property type="project" value="InterPro"/>
</dbReference>
<proteinExistence type="predicted"/>
<reference evidence="3" key="2">
    <citation type="submission" date="2021-04" db="EMBL/GenBank/DDBJ databases">
        <authorList>
            <person name="Podell S."/>
        </authorList>
    </citation>
    <scope>NUCLEOTIDE SEQUENCE</scope>
    <source>
        <strain evidence="3">Hildebrandi</strain>
    </source>
</reference>
<reference evidence="3" key="1">
    <citation type="journal article" date="2021" name="Sci. Rep.">
        <title>Diploid genomic architecture of Nitzschia inconspicua, an elite biomass production diatom.</title>
        <authorList>
            <person name="Oliver A."/>
            <person name="Podell S."/>
            <person name="Pinowska A."/>
            <person name="Traller J.C."/>
            <person name="Smith S.R."/>
            <person name="McClure R."/>
            <person name="Beliaev A."/>
            <person name="Bohutskyi P."/>
            <person name="Hill E.A."/>
            <person name="Rabines A."/>
            <person name="Zheng H."/>
            <person name="Allen L.Z."/>
            <person name="Kuo A."/>
            <person name="Grigoriev I.V."/>
            <person name="Allen A.E."/>
            <person name="Hazlebeck D."/>
            <person name="Allen E.E."/>
        </authorList>
    </citation>
    <scope>NUCLEOTIDE SEQUENCE</scope>
    <source>
        <strain evidence="3">Hildebrandi</strain>
    </source>
</reference>
<dbReference type="AlphaFoldDB" id="A0A9K3PD41"/>
<dbReference type="PANTHER" id="PTHR21727:SF0">
    <property type="entry name" value="MRNA (2'-O-METHYLADENOSINE-N(6)-)-METHYLTRANSFERASE"/>
    <property type="match status" value="1"/>
</dbReference>
<evidence type="ECO:0000313" key="4">
    <source>
        <dbReference type="Proteomes" id="UP000693970"/>
    </source>
</evidence>
<dbReference type="Proteomes" id="UP000693970">
    <property type="component" value="Unassembled WGS sequence"/>
</dbReference>
<evidence type="ECO:0000313" key="3">
    <source>
        <dbReference type="EMBL" id="KAG7342266.1"/>
    </source>
</evidence>
<dbReference type="InterPro" id="IPR039881">
    <property type="entry name" value="PCIF1-like"/>
</dbReference>
<dbReference type="GO" id="GO:0099122">
    <property type="term" value="F:RNA polymerase II C-terminal domain binding"/>
    <property type="evidence" value="ECO:0007669"/>
    <property type="project" value="InterPro"/>
</dbReference>
<protein>
    <submittedName>
        <fullName evidence="3">Phosphorylated CTD interacting factor 1 WW domain containing protein</fullName>
    </submittedName>
</protein>
<keyword evidence="4" id="KW-1185">Reference proteome</keyword>
<dbReference type="PANTHER" id="PTHR21727">
    <property type="entry name" value="PHOSPHORYLATED CTD INTERACTING FACTOR 1"/>
    <property type="match status" value="1"/>
</dbReference>
<dbReference type="EMBL" id="JAGRRH010000025">
    <property type="protein sequence ID" value="KAG7342266.1"/>
    <property type="molecule type" value="Genomic_DNA"/>
</dbReference>
<dbReference type="Pfam" id="PF12237">
    <property type="entry name" value="PCIF1_WW"/>
    <property type="match status" value="1"/>
</dbReference>
<organism evidence="3 4">
    <name type="scientific">Nitzschia inconspicua</name>
    <dbReference type="NCBI Taxonomy" id="303405"/>
    <lineage>
        <taxon>Eukaryota</taxon>
        <taxon>Sar</taxon>
        <taxon>Stramenopiles</taxon>
        <taxon>Ochrophyta</taxon>
        <taxon>Bacillariophyta</taxon>
        <taxon>Bacillariophyceae</taxon>
        <taxon>Bacillariophycidae</taxon>
        <taxon>Bacillariales</taxon>
        <taxon>Bacillariaceae</taxon>
        <taxon>Nitzschia</taxon>
    </lineage>
</organism>
<dbReference type="OrthoDB" id="193787at2759"/>